<evidence type="ECO:0000313" key="6">
    <source>
        <dbReference type="EMBL" id="TGG36463.1"/>
    </source>
</evidence>
<dbReference type="Proteomes" id="UP000297635">
    <property type="component" value="Unassembled WGS sequence"/>
</dbReference>
<protein>
    <submittedName>
        <fullName evidence="6">4Fe-4S ferredoxin</fullName>
    </submittedName>
</protein>
<evidence type="ECO:0000256" key="4">
    <source>
        <dbReference type="ARBA" id="ARBA00023014"/>
    </source>
</evidence>
<dbReference type="SUPFAM" id="SSF52218">
    <property type="entry name" value="Flavoproteins"/>
    <property type="match status" value="1"/>
</dbReference>
<keyword evidence="7" id="KW-1185">Reference proteome</keyword>
<dbReference type="PROSITE" id="PS00198">
    <property type="entry name" value="4FE4S_FER_1"/>
    <property type="match status" value="1"/>
</dbReference>
<organism evidence="6 7">
    <name type="scientific">Duncaniella freteri</name>
    <dbReference type="NCBI Taxonomy" id="2530391"/>
    <lineage>
        <taxon>Bacteria</taxon>
        <taxon>Pseudomonadati</taxon>
        <taxon>Bacteroidota</taxon>
        <taxon>Bacteroidia</taxon>
        <taxon>Bacteroidales</taxon>
        <taxon>Muribaculaceae</taxon>
        <taxon>Duncaniella</taxon>
    </lineage>
</organism>
<keyword evidence="1" id="KW-0004">4Fe-4S</keyword>
<evidence type="ECO:0000313" key="7">
    <source>
        <dbReference type="Proteomes" id="UP000297635"/>
    </source>
</evidence>
<dbReference type="GO" id="GO:0051539">
    <property type="term" value="F:4 iron, 4 sulfur cluster binding"/>
    <property type="evidence" value="ECO:0007669"/>
    <property type="project" value="UniProtKB-KW"/>
</dbReference>
<accession>A0A4Z0V545</accession>
<dbReference type="InterPro" id="IPR017900">
    <property type="entry name" value="4Fe4S_Fe_S_CS"/>
</dbReference>
<evidence type="ECO:0000256" key="1">
    <source>
        <dbReference type="ARBA" id="ARBA00022485"/>
    </source>
</evidence>
<dbReference type="GeneID" id="82150404"/>
<evidence type="ECO:0000256" key="2">
    <source>
        <dbReference type="ARBA" id="ARBA00022723"/>
    </source>
</evidence>
<dbReference type="InterPro" id="IPR050572">
    <property type="entry name" value="Fe-S_Ferredoxin"/>
</dbReference>
<keyword evidence="4" id="KW-0411">Iron-sulfur</keyword>
<reference evidence="6 7" key="1">
    <citation type="submission" date="2019-02" db="EMBL/GenBank/DDBJ databases">
        <title>Isolation and identification of novel species under the genus Muribaculum.</title>
        <authorList>
            <person name="Miyake S."/>
            <person name="Ding Y."/>
            <person name="Low A."/>
            <person name="Soh M."/>
            <person name="Seedorf H."/>
        </authorList>
    </citation>
    <scope>NUCLEOTIDE SEQUENCE [LARGE SCALE GENOMIC DNA]</scope>
    <source>
        <strain evidence="6 7">TLL-A3</strain>
    </source>
</reference>
<proteinExistence type="predicted"/>
<dbReference type="InterPro" id="IPR029039">
    <property type="entry name" value="Flavoprotein-like_sf"/>
</dbReference>
<dbReference type="Pfam" id="PF00037">
    <property type="entry name" value="Fer4"/>
    <property type="match status" value="1"/>
</dbReference>
<dbReference type="PROSITE" id="PS51379">
    <property type="entry name" value="4FE4S_FER_2"/>
    <property type="match status" value="2"/>
</dbReference>
<name>A0A4Z0V545_9BACT</name>
<gene>
    <name evidence="6" type="ORF">EZ315_11445</name>
</gene>
<sequence length="275" mass="30537">MKSLSLYFSPTGGGEKIAKAIQNGIDQNDYDYQFSLNLNKRPVSAETGEIETLPVIFTIPVYGGHMPKVAMERLNTLRSECNQPAILVAVYGNRAFEKALIDLEAFVRERGFNPIAAGAFPCEHSYSTDETPIAAGRPDNTDLKMAEEFGRLVREKILHNDFSSVNTSDLQDEPSPEASLKNFIKFVKAYQTQQATEPKIYIPLVDTEKCTECGECADACPTAAIREDFTTDATRCIKCCACVKICPAQARAFHTPFARPLSENFSERKSPCWIL</sequence>
<dbReference type="InterPro" id="IPR017896">
    <property type="entry name" value="4Fe4S_Fe-S-bd"/>
</dbReference>
<dbReference type="AlphaFoldDB" id="A0A4Z0V545"/>
<keyword evidence="2" id="KW-0479">Metal-binding</keyword>
<evidence type="ECO:0000259" key="5">
    <source>
        <dbReference type="PROSITE" id="PS51379"/>
    </source>
</evidence>
<keyword evidence="3" id="KW-0408">Iron</keyword>
<dbReference type="Gene3D" id="3.40.50.360">
    <property type="match status" value="1"/>
</dbReference>
<dbReference type="PANTHER" id="PTHR43687:SF1">
    <property type="entry name" value="FERREDOXIN III"/>
    <property type="match status" value="1"/>
</dbReference>
<feature type="domain" description="4Fe-4S ferredoxin-type" evidence="5">
    <location>
        <begin position="201"/>
        <end position="230"/>
    </location>
</feature>
<dbReference type="EMBL" id="SJSA01000002">
    <property type="protein sequence ID" value="TGG36463.1"/>
    <property type="molecule type" value="Genomic_DNA"/>
</dbReference>
<comment type="caution">
    <text evidence="6">The sequence shown here is derived from an EMBL/GenBank/DDBJ whole genome shotgun (WGS) entry which is preliminary data.</text>
</comment>
<dbReference type="GO" id="GO:0046872">
    <property type="term" value="F:metal ion binding"/>
    <property type="evidence" value="ECO:0007669"/>
    <property type="project" value="UniProtKB-KW"/>
</dbReference>
<dbReference type="SUPFAM" id="SSF54862">
    <property type="entry name" value="4Fe-4S ferredoxins"/>
    <property type="match status" value="1"/>
</dbReference>
<dbReference type="RefSeq" id="WP_135472200.1">
    <property type="nucleotide sequence ID" value="NZ_CASJPC010000014.1"/>
</dbReference>
<evidence type="ECO:0000256" key="3">
    <source>
        <dbReference type="ARBA" id="ARBA00023004"/>
    </source>
</evidence>
<dbReference type="PANTHER" id="PTHR43687">
    <property type="entry name" value="ADENYLYLSULFATE REDUCTASE, BETA SUBUNIT"/>
    <property type="match status" value="1"/>
</dbReference>
<dbReference type="Gene3D" id="3.30.70.20">
    <property type="match status" value="1"/>
</dbReference>
<feature type="domain" description="4Fe-4S ferredoxin-type" evidence="5">
    <location>
        <begin position="232"/>
        <end position="256"/>
    </location>
</feature>